<comment type="caution">
    <text evidence="1">The sequence shown here is derived from an EMBL/GenBank/DDBJ whole genome shotgun (WGS) entry which is preliminary data.</text>
</comment>
<sequence length="102" mass="11476">MIAVIRLRAWNKEGVRPDVTLLYGVVWQGFGRKILFNGGTIPASPSWRRFSVPFYEWMSKALSHWPISPNPVRLMPESLSKVAEDGFTLLDSASGRVADKKS</sequence>
<evidence type="ECO:0000313" key="1">
    <source>
        <dbReference type="EMBL" id="KTB35081.1"/>
    </source>
</evidence>
<dbReference type="EMBL" id="LATX01002018">
    <property type="protein sequence ID" value="KTB35081.1"/>
    <property type="molecule type" value="Genomic_DNA"/>
</dbReference>
<accession>A0A0W0FFF4</accession>
<evidence type="ECO:0000313" key="2">
    <source>
        <dbReference type="Proteomes" id="UP000054988"/>
    </source>
</evidence>
<organism evidence="1 2">
    <name type="scientific">Moniliophthora roreri</name>
    <name type="common">Frosty pod rot fungus</name>
    <name type="synonym">Monilia roreri</name>
    <dbReference type="NCBI Taxonomy" id="221103"/>
    <lineage>
        <taxon>Eukaryota</taxon>
        <taxon>Fungi</taxon>
        <taxon>Dikarya</taxon>
        <taxon>Basidiomycota</taxon>
        <taxon>Agaricomycotina</taxon>
        <taxon>Agaricomycetes</taxon>
        <taxon>Agaricomycetidae</taxon>
        <taxon>Agaricales</taxon>
        <taxon>Marasmiineae</taxon>
        <taxon>Marasmiaceae</taxon>
        <taxon>Moniliophthora</taxon>
    </lineage>
</organism>
<gene>
    <name evidence="1" type="ORF">WG66_12341</name>
</gene>
<protein>
    <submittedName>
        <fullName evidence="1">Uncharacterized protein</fullName>
    </submittedName>
</protein>
<proteinExistence type="predicted"/>
<name>A0A0W0FFF4_MONRR</name>
<dbReference type="AlphaFoldDB" id="A0A0W0FFF4"/>
<dbReference type="Proteomes" id="UP000054988">
    <property type="component" value="Unassembled WGS sequence"/>
</dbReference>
<reference evidence="1 2" key="1">
    <citation type="submission" date="2015-12" db="EMBL/GenBank/DDBJ databases">
        <title>Draft genome sequence of Moniliophthora roreri, the causal agent of frosty pod rot of cacao.</title>
        <authorList>
            <person name="Aime M.C."/>
            <person name="Diaz-Valderrama J.R."/>
            <person name="Kijpornyongpan T."/>
            <person name="Phillips-Mora W."/>
        </authorList>
    </citation>
    <scope>NUCLEOTIDE SEQUENCE [LARGE SCALE GENOMIC DNA]</scope>
    <source>
        <strain evidence="1 2">MCA 2952</strain>
    </source>
</reference>